<dbReference type="SUPFAM" id="SSF160369">
    <property type="entry name" value="Ribosomal protein L10-like"/>
    <property type="match status" value="1"/>
</dbReference>
<dbReference type="InterPro" id="IPR002363">
    <property type="entry name" value="Ribosomal_uL10_CS_bac"/>
</dbReference>
<dbReference type="PROSITE" id="PS01109">
    <property type="entry name" value="RIBOSOMAL_L10"/>
    <property type="match status" value="1"/>
</dbReference>
<keyword evidence="7" id="KW-1185">Reference proteome</keyword>
<evidence type="ECO:0000256" key="1">
    <source>
        <dbReference type="ARBA" id="ARBA00008889"/>
    </source>
</evidence>
<evidence type="ECO:0000256" key="5">
    <source>
        <dbReference type="HAMAP-Rule" id="MF_00362"/>
    </source>
</evidence>
<comment type="similarity">
    <text evidence="1 5">Belongs to the universal ribosomal protein uL10 family.</text>
</comment>
<dbReference type="CDD" id="cd05797">
    <property type="entry name" value="Ribosomal_L10"/>
    <property type="match status" value="1"/>
</dbReference>
<dbReference type="Gene3D" id="6.10.250.2350">
    <property type="match status" value="1"/>
</dbReference>
<dbReference type="InterPro" id="IPR043141">
    <property type="entry name" value="Ribosomal_uL10-like_sf"/>
</dbReference>
<dbReference type="Pfam" id="PF00466">
    <property type="entry name" value="Ribosomal_L10"/>
    <property type="match status" value="1"/>
</dbReference>
<organism evidence="6 7">
    <name type="scientific">Longibaculum muris</name>
    <dbReference type="NCBI Taxonomy" id="1796628"/>
    <lineage>
        <taxon>Bacteria</taxon>
        <taxon>Bacillati</taxon>
        <taxon>Bacillota</taxon>
        <taxon>Erysipelotrichia</taxon>
        <taxon>Erysipelotrichales</taxon>
        <taxon>Coprobacillaceae</taxon>
        <taxon>Longibaculum</taxon>
    </lineage>
</organism>
<sequence length="172" mass="18683">MSKEILEAKQQVVNEIAENLKNSQSAVVVEYRGLTVADVTELRRALRAENVGFKVYKNKLAQRATEEAGMAELNEYLVGPNAIAFGHEDAVAPARILAEFAKKHEALQIKAGYVEGKFLPKEEVMAVAKLPNREGMYSMLLACMKEPVAKVARVIQAVADAKGGEEAAPAAE</sequence>
<keyword evidence="2 5" id="KW-0689">Ribosomal protein</keyword>
<dbReference type="NCBIfam" id="NF000955">
    <property type="entry name" value="PRK00099.1-1"/>
    <property type="match status" value="1"/>
</dbReference>
<evidence type="ECO:0000256" key="4">
    <source>
        <dbReference type="ARBA" id="ARBA00035202"/>
    </source>
</evidence>
<dbReference type="Proteomes" id="UP000295515">
    <property type="component" value="Unassembled WGS sequence"/>
</dbReference>
<reference evidence="6 7" key="1">
    <citation type="submission" date="2019-03" db="EMBL/GenBank/DDBJ databases">
        <title>Genomic Encyclopedia of Type Strains, Phase IV (KMG-IV): sequencing the most valuable type-strain genomes for metagenomic binning, comparative biology and taxonomic classification.</title>
        <authorList>
            <person name="Goeker M."/>
        </authorList>
    </citation>
    <scope>NUCLEOTIDE SEQUENCE [LARGE SCALE GENOMIC DNA]</scope>
    <source>
        <strain evidence="6 7">DSM 29487</strain>
    </source>
</reference>
<dbReference type="GeneID" id="98915195"/>
<evidence type="ECO:0000313" key="6">
    <source>
        <dbReference type="EMBL" id="TCW00612.1"/>
    </source>
</evidence>
<evidence type="ECO:0000313" key="7">
    <source>
        <dbReference type="Proteomes" id="UP000295515"/>
    </source>
</evidence>
<dbReference type="GO" id="GO:0003735">
    <property type="term" value="F:structural constituent of ribosome"/>
    <property type="evidence" value="ECO:0007669"/>
    <property type="project" value="InterPro"/>
</dbReference>
<name>A0A4R3Z687_9FIRM</name>
<dbReference type="EMBL" id="SMCQ01000007">
    <property type="protein sequence ID" value="TCW00612.1"/>
    <property type="molecule type" value="Genomic_DNA"/>
</dbReference>
<comment type="caution">
    <text evidence="6">The sequence shown here is derived from an EMBL/GenBank/DDBJ whole genome shotgun (WGS) entry which is preliminary data.</text>
</comment>
<keyword evidence="5" id="KW-0694">RNA-binding</keyword>
<dbReference type="PANTHER" id="PTHR11560">
    <property type="entry name" value="39S RIBOSOMAL PROTEIN L10, MITOCHONDRIAL"/>
    <property type="match status" value="1"/>
</dbReference>
<proteinExistence type="inferred from homology"/>
<dbReference type="RefSeq" id="WP_066448180.1">
    <property type="nucleotide sequence ID" value="NZ_CAUWFI010000037.1"/>
</dbReference>
<dbReference type="HAMAP" id="MF_00362">
    <property type="entry name" value="Ribosomal_uL10"/>
    <property type="match status" value="1"/>
</dbReference>
<dbReference type="AlphaFoldDB" id="A0A4R3Z687"/>
<dbReference type="GO" id="GO:0006412">
    <property type="term" value="P:translation"/>
    <property type="evidence" value="ECO:0007669"/>
    <property type="project" value="UniProtKB-UniRule"/>
</dbReference>
<gene>
    <name evidence="5" type="primary">rplJ</name>
    <name evidence="6" type="ORF">EDD60_107102</name>
</gene>
<evidence type="ECO:0000256" key="2">
    <source>
        <dbReference type="ARBA" id="ARBA00022980"/>
    </source>
</evidence>
<keyword evidence="3 5" id="KW-0687">Ribonucleoprotein</keyword>
<protein>
    <recommendedName>
        <fullName evidence="4 5">Large ribosomal subunit protein uL10</fullName>
    </recommendedName>
</protein>
<dbReference type="Gene3D" id="3.30.70.1730">
    <property type="match status" value="1"/>
</dbReference>
<dbReference type="GO" id="GO:0015934">
    <property type="term" value="C:large ribosomal subunit"/>
    <property type="evidence" value="ECO:0007669"/>
    <property type="project" value="InterPro"/>
</dbReference>
<dbReference type="InterPro" id="IPR022973">
    <property type="entry name" value="Ribosomal_uL10_bac"/>
</dbReference>
<evidence type="ECO:0000256" key="3">
    <source>
        <dbReference type="ARBA" id="ARBA00023274"/>
    </source>
</evidence>
<keyword evidence="5" id="KW-0699">rRNA-binding</keyword>
<comment type="subunit">
    <text evidence="5">Part of the ribosomal stalk of the 50S ribosomal subunit. The N-terminus interacts with L11 and the large rRNA to form the base of the stalk. The C-terminus forms an elongated spine to which L12 dimers bind in a sequential fashion forming a multimeric L10(L12)X complex.</text>
</comment>
<comment type="function">
    <text evidence="5">Forms part of the ribosomal stalk, playing a central role in the interaction of the ribosome with GTP-bound translation factors.</text>
</comment>
<dbReference type="InterPro" id="IPR001790">
    <property type="entry name" value="Ribosomal_uL10"/>
</dbReference>
<dbReference type="GO" id="GO:0070180">
    <property type="term" value="F:large ribosomal subunit rRNA binding"/>
    <property type="evidence" value="ECO:0007669"/>
    <property type="project" value="UniProtKB-UniRule"/>
</dbReference>
<dbReference type="InterPro" id="IPR047865">
    <property type="entry name" value="Ribosomal_uL10_bac_type"/>
</dbReference>
<accession>A0A4R3Z687</accession>